<evidence type="ECO:0000256" key="1">
    <source>
        <dbReference type="ARBA" id="ARBA00038310"/>
    </source>
</evidence>
<proteinExistence type="inferred from homology"/>
<evidence type="ECO:0000313" key="4">
    <source>
        <dbReference type="Proteomes" id="UP000032503"/>
    </source>
</evidence>
<dbReference type="InterPro" id="IPR052350">
    <property type="entry name" value="Metallo-dep_Lactonases"/>
</dbReference>
<evidence type="ECO:0000313" key="3">
    <source>
        <dbReference type="EMBL" id="KJC63119.1"/>
    </source>
</evidence>
<dbReference type="InterPro" id="IPR006680">
    <property type="entry name" value="Amidohydro-rel"/>
</dbReference>
<reference evidence="3 4" key="1">
    <citation type="journal article" date="2001" name="Int. J. Syst. Evol. Microbiol.">
        <title>Agreia bicolorata gen. nov., sp. nov., to accommodate actinobacteria isolated from narrow reed grass infected by the nematode Heteroanguina graminophila.</title>
        <authorList>
            <person name="Evtushenko L.I."/>
            <person name="Dorofeeva L.V."/>
            <person name="Dobrovolskaya T.G."/>
            <person name="Streshinskaya G.M."/>
            <person name="Subbotin S.A."/>
            <person name="Tiedje J.M."/>
        </authorList>
    </citation>
    <scope>NUCLEOTIDE SEQUENCE [LARGE SCALE GENOMIC DNA]</scope>
    <source>
        <strain evidence="3 4">VKM Ac-1804</strain>
    </source>
</reference>
<name>A0ABR5CBW5_9MICO</name>
<comment type="caution">
    <text evidence="3">The sequence shown here is derived from an EMBL/GenBank/DDBJ whole genome shotgun (WGS) entry which is preliminary data.</text>
</comment>
<comment type="similarity">
    <text evidence="1">Belongs to the metallo-dependent hydrolases superfamily.</text>
</comment>
<dbReference type="Pfam" id="PF04909">
    <property type="entry name" value="Amidohydro_2"/>
    <property type="match status" value="1"/>
</dbReference>
<organism evidence="3 4">
    <name type="scientific">Agreia bicolorata</name>
    <dbReference type="NCBI Taxonomy" id="110935"/>
    <lineage>
        <taxon>Bacteria</taxon>
        <taxon>Bacillati</taxon>
        <taxon>Actinomycetota</taxon>
        <taxon>Actinomycetes</taxon>
        <taxon>Micrococcales</taxon>
        <taxon>Microbacteriaceae</taxon>
        <taxon>Agreia</taxon>
    </lineage>
</organism>
<evidence type="ECO:0000259" key="2">
    <source>
        <dbReference type="Pfam" id="PF04909"/>
    </source>
</evidence>
<dbReference type="SUPFAM" id="SSF51556">
    <property type="entry name" value="Metallo-dependent hydrolases"/>
    <property type="match status" value="1"/>
</dbReference>
<feature type="domain" description="Amidohydrolase-related" evidence="2">
    <location>
        <begin position="9"/>
        <end position="281"/>
    </location>
</feature>
<sequence>MAPRVSRTIDAHVHLWNRATDPQPWIEPATMAVIDRDFSAADLRVMLADTGVDQAVVVQSSNSAGETARLLQLAVDDDAIAGVVGWLDLTGDVREQLDRIPERLRRTLVGVRHLVHIDPDENWLESAEVHRGLTALGEANLSFDLVVRWWQLESAARTAARHPELTFVLDHLGGVPDDADDLSRWEEGLRALAAHGNVSAKLSGVSAFIGGESGVGLGLVIDAAFGAFGALRLMYGSDWPLSQLGAGVLAWRGYVQDVLASVSADDRDAILGANAARLYRLDPR</sequence>
<protein>
    <submittedName>
        <fullName evidence="3">Amidohydrolase</fullName>
    </submittedName>
</protein>
<dbReference type="Proteomes" id="UP000032503">
    <property type="component" value="Unassembled WGS sequence"/>
</dbReference>
<keyword evidence="4" id="KW-1185">Reference proteome</keyword>
<dbReference type="PANTHER" id="PTHR43569:SF2">
    <property type="entry name" value="AMIDOHYDROLASE-RELATED DOMAIN-CONTAINING PROTEIN"/>
    <property type="match status" value="1"/>
</dbReference>
<dbReference type="PANTHER" id="PTHR43569">
    <property type="entry name" value="AMIDOHYDROLASE"/>
    <property type="match status" value="1"/>
</dbReference>
<gene>
    <name evidence="3" type="ORF">TZ00_17035</name>
</gene>
<accession>A0ABR5CBW5</accession>
<dbReference type="InterPro" id="IPR032466">
    <property type="entry name" value="Metal_Hydrolase"/>
</dbReference>
<dbReference type="Gene3D" id="3.20.20.140">
    <property type="entry name" value="Metal-dependent hydrolases"/>
    <property type="match status" value="1"/>
</dbReference>
<dbReference type="EMBL" id="JYFC01000009">
    <property type="protein sequence ID" value="KJC63119.1"/>
    <property type="molecule type" value="Genomic_DNA"/>
</dbReference>